<name>A0A562S961_9BACT</name>
<reference evidence="1 2" key="1">
    <citation type="journal article" date="2015" name="Stand. Genomic Sci.">
        <title>Genomic Encyclopedia of Bacterial and Archaeal Type Strains, Phase III: the genomes of soil and plant-associated and newly described type strains.</title>
        <authorList>
            <person name="Whitman W.B."/>
            <person name="Woyke T."/>
            <person name="Klenk H.P."/>
            <person name="Zhou Y."/>
            <person name="Lilburn T.G."/>
            <person name="Beck B.J."/>
            <person name="De Vos P."/>
            <person name="Vandamme P."/>
            <person name="Eisen J.A."/>
            <person name="Garrity G."/>
            <person name="Hugenholtz P."/>
            <person name="Kyrpides N.C."/>
        </authorList>
    </citation>
    <scope>NUCLEOTIDE SEQUENCE [LARGE SCALE GENOMIC DNA]</scope>
    <source>
        <strain evidence="1 2">CGMCC 1.7271</strain>
    </source>
</reference>
<evidence type="ECO:0000313" key="1">
    <source>
        <dbReference type="EMBL" id="TWI77951.1"/>
    </source>
</evidence>
<dbReference type="AlphaFoldDB" id="A0A562S961"/>
<organism evidence="1 2">
    <name type="scientific">Lacibacter cauensis</name>
    <dbReference type="NCBI Taxonomy" id="510947"/>
    <lineage>
        <taxon>Bacteria</taxon>
        <taxon>Pseudomonadati</taxon>
        <taxon>Bacteroidota</taxon>
        <taxon>Chitinophagia</taxon>
        <taxon>Chitinophagales</taxon>
        <taxon>Chitinophagaceae</taxon>
        <taxon>Lacibacter</taxon>
    </lineage>
</organism>
<dbReference type="SUPFAM" id="SSF102712">
    <property type="entry name" value="JAB1/MPN domain"/>
    <property type="match status" value="1"/>
</dbReference>
<protein>
    <submittedName>
        <fullName evidence="1">JAB domain-containing protein similar to deubiquitination enzymes</fullName>
    </submittedName>
</protein>
<gene>
    <name evidence="1" type="ORF">IQ13_4193</name>
</gene>
<accession>A0A562S961</accession>
<comment type="caution">
    <text evidence="1">The sequence shown here is derived from an EMBL/GenBank/DDBJ whole genome shotgun (WGS) entry which is preliminary data.</text>
</comment>
<evidence type="ECO:0000313" key="2">
    <source>
        <dbReference type="Proteomes" id="UP000316167"/>
    </source>
</evidence>
<dbReference type="OrthoDB" id="9804316at2"/>
<sequence>MNKGYIEIRKLYLPKSCAVAALDWMYHQGKKHKEGVALFAGIRQEGSFYIKRTIIPQQYAGSFNEGLLYVVEGAELHRINVELFDTGMHLIAQIHSHPTEAYHSDTDDDYPIVTVLGGVSIVVPNFGNGGLNVSEWALYRFYAETGWTLLTQKEKIKFLILVDDESPQLQTSKKPSKFWPWG</sequence>
<proteinExistence type="predicted"/>
<dbReference type="RefSeq" id="WP_144888650.1">
    <property type="nucleotide sequence ID" value="NZ_VLLE01000008.1"/>
</dbReference>
<keyword evidence="2" id="KW-1185">Reference proteome</keyword>
<dbReference type="Proteomes" id="UP000316167">
    <property type="component" value="Unassembled WGS sequence"/>
</dbReference>
<dbReference type="EMBL" id="VLLE01000008">
    <property type="protein sequence ID" value="TWI77951.1"/>
    <property type="molecule type" value="Genomic_DNA"/>
</dbReference>